<dbReference type="Pfam" id="PF17789">
    <property type="entry name" value="MG4"/>
    <property type="match status" value="1"/>
</dbReference>
<dbReference type="PROSITE" id="PS00375">
    <property type="entry name" value="UDPGT"/>
    <property type="match status" value="1"/>
</dbReference>
<evidence type="ECO:0000259" key="12">
    <source>
        <dbReference type="PROSITE" id="PS01178"/>
    </source>
</evidence>
<evidence type="ECO:0000259" key="13">
    <source>
        <dbReference type="PROSITE" id="PS50280"/>
    </source>
</evidence>
<dbReference type="SUPFAM" id="SSF82199">
    <property type="entry name" value="SET domain"/>
    <property type="match status" value="1"/>
</dbReference>
<dbReference type="SUPFAM" id="SSF47686">
    <property type="entry name" value="Anaphylotoxins (complement system)"/>
    <property type="match status" value="1"/>
</dbReference>
<dbReference type="InterPro" id="IPR011625">
    <property type="entry name" value="A2M_N_BRD"/>
</dbReference>
<dbReference type="InterPro" id="IPR008930">
    <property type="entry name" value="Terpenoid_cyclase/PrenylTrfase"/>
</dbReference>
<dbReference type="PROSITE" id="PS01178">
    <property type="entry name" value="ANAPHYLATOXIN_2"/>
    <property type="match status" value="1"/>
</dbReference>
<dbReference type="Gene3D" id="1.50.10.20">
    <property type="match status" value="1"/>
</dbReference>
<evidence type="ECO:0000256" key="7">
    <source>
        <dbReference type="ARBA" id="ARBA00022692"/>
    </source>
</evidence>
<evidence type="ECO:0000256" key="3">
    <source>
        <dbReference type="ARBA" id="ARBA00009995"/>
    </source>
</evidence>
<dbReference type="InterPro" id="IPR035595">
    <property type="entry name" value="UDP_glycos_trans_CS"/>
</dbReference>
<dbReference type="PANTHER" id="PTHR11412:SF83">
    <property type="entry name" value="COMPLEMENT C5"/>
    <property type="match status" value="1"/>
</dbReference>
<dbReference type="InterPro" id="IPR001214">
    <property type="entry name" value="SET_dom"/>
</dbReference>
<name>A0A2U9BVQ3_SCOMX</name>
<dbReference type="SMART" id="SM01360">
    <property type="entry name" value="A2M"/>
    <property type="match status" value="1"/>
</dbReference>
<evidence type="ECO:0000256" key="8">
    <source>
        <dbReference type="ARBA" id="ARBA00022989"/>
    </source>
</evidence>
<evidence type="ECO:0000256" key="5">
    <source>
        <dbReference type="ARBA" id="ARBA00022676"/>
    </source>
</evidence>
<dbReference type="SUPFAM" id="SSF53756">
    <property type="entry name" value="UDP-Glycosyltransferase/glycogen phosphorylase"/>
    <property type="match status" value="1"/>
</dbReference>
<dbReference type="SUPFAM" id="SSF49410">
    <property type="entry name" value="Alpha-macroglobulin receptor domain"/>
    <property type="match status" value="1"/>
</dbReference>
<keyword evidence="5" id="KW-0328">Glycosyltransferase</keyword>
<feature type="compositionally biased region" description="Basic and acidic residues" evidence="11">
    <location>
        <begin position="2396"/>
        <end position="2420"/>
    </location>
</feature>
<dbReference type="SMART" id="SM01359">
    <property type="entry name" value="A2M_N_2"/>
    <property type="match status" value="1"/>
</dbReference>
<dbReference type="InterPro" id="IPR040839">
    <property type="entry name" value="MG4"/>
</dbReference>
<dbReference type="InterPro" id="IPR002890">
    <property type="entry name" value="MG2"/>
</dbReference>
<evidence type="ECO:0000313" key="15">
    <source>
        <dbReference type="Proteomes" id="UP000246464"/>
    </source>
</evidence>
<dbReference type="InterPro" id="IPR047565">
    <property type="entry name" value="Alpha-macroglob_thiol-ester_cl"/>
</dbReference>
<dbReference type="Pfam" id="PF00201">
    <property type="entry name" value="UDPGT"/>
    <property type="match status" value="1"/>
</dbReference>
<feature type="domain" description="SET" evidence="13">
    <location>
        <begin position="92"/>
        <end position="209"/>
    </location>
</feature>
<keyword evidence="9" id="KW-0472">Membrane</keyword>
<dbReference type="InterPro" id="IPR002213">
    <property type="entry name" value="UDP_glucos_trans"/>
</dbReference>
<comment type="similarity">
    <text evidence="3">Belongs to the UDP-glycosyltransferase family.</text>
</comment>
<feature type="region of interest" description="Disordered" evidence="11">
    <location>
        <begin position="2384"/>
        <end position="2420"/>
    </location>
</feature>
<dbReference type="Pfam" id="PF21549">
    <property type="entry name" value="PRDM2_PR"/>
    <property type="match status" value="1"/>
</dbReference>
<comment type="subcellular location">
    <subcellularLocation>
        <location evidence="1">Membrane</location>
    </subcellularLocation>
    <subcellularLocation>
        <location evidence="2">Secreted</location>
    </subcellularLocation>
</comment>
<dbReference type="InterPro" id="IPR008993">
    <property type="entry name" value="TIMP-like_OB-fold"/>
</dbReference>
<dbReference type="Pfam" id="PF01821">
    <property type="entry name" value="ANATO"/>
    <property type="match status" value="1"/>
</dbReference>
<reference evidence="14 15" key="1">
    <citation type="submission" date="2017-12" db="EMBL/GenBank/DDBJ databases">
        <title>Integrating genomic resources of turbot (Scophthalmus maximus) in depth evaluation of genetic and physical mapping variation across individuals.</title>
        <authorList>
            <person name="Martinez P."/>
        </authorList>
    </citation>
    <scope>NUCLEOTIDE SEQUENCE [LARGE SCALE GENOMIC DNA]</scope>
</reference>
<dbReference type="SMART" id="SM01361">
    <property type="entry name" value="A2M_recep"/>
    <property type="match status" value="1"/>
</dbReference>
<dbReference type="GO" id="GO:0005615">
    <property type="term" value="C:extracellular space"/>
    <property type="evidence" value="ECO:0007669"/>
    <property type="project" value="InterPro"/>
</dbReference>
<dbReference type="Gene3D" id="6.20.50.160">
    <property type="match status" value="1"/>
</dbReference>
<accession>A0A2U9BVQ3</accession>
<dbReference type="Gene3D" id="2.60.40.690">
    <property type="entry name" value="Alpha-macroglobulin, receptor-binding domain"/>
    <property type="match status" value="1"/>
</dbReference>
<dbReference type="Gene3D" id="3.40.50.2000">
    <property type="entry name" value="Glycogen Phosphorylase B"/>
    <property type="match status" value="2"/>
</dbReference>
<dbReference type="CDD" id="cd19196">
    <property type="entry name" value="PR-SET_PRDM12"/>
    <property type="match status" value="1"/>
</dbReference>
<sequence length="2529" mass="282440">MGSVLPGSSLALKPGFKPQQPLSLADIITSDILHSFLYGRWRHVLGEQHHLQPQHEERTAPSASPKTAFTAEVLAQSFSGEVQKLSSLVLPSEVIIAQSSVPGEGLGIFSKTWIKAGTEMGPFTGRLISPEHVDLYKNNNLMWEVFNEDGSVRYFVDASQEDQRSWMTYIKCARNEQEQNLEVVQIGSSIFYKAVETIPPDQELLVWYGNSHNTFLGIPGIPGGDEEQSKKSKNDGQSSGSVLQTVSRLGLCCRRYLITAPLSVCVDAVETVLLQLFGFPEEVTVHVFLKTSMAPDHVVLAREVVALNTQNHHQAAAKVRLFPGQLDKSVRHVILHVQSAEINKHLSIAVSRSNGFLFIQTDKPLYTPHQSVKVRAFSLNQELRPANRSVFLTFKDPDHMTVDIVEMVDVNNGIPSMQNPFKIPIKPKLGLWSIEASYSGDFTTTARTDFEVKEYVLPSFSILVEPEANYISFGRFNKFNLKISARYRHGAPVADGEAFLRYGYVSGNNPPVIIPNSVTRERLSSTGEVDVTVNMEAILSKHNGPKDINSLVGKYLYIAVLLQEDTGGITQEVEFAAVKFVKSPYSLSLVSTPPFIKPGLPYNIQVLVKDHLGKPVNRVQVRLVERQLFKQGSTNEDMPCPDSANSQSDGLAVFICNTPRGGVRAVLKFETADSALPASSQASLSLHAVAYHSPNQRYLYIDPPLPGQGLAVGNYANIKVYSATPTYLPVRALSYLVLSKGKVVDFGSHTFVSSADHKQTLSFKVTTSMVPSIRLLVYYILYGEGTSELVADSVWLDVRDKCLSGLKTDLSFRRRSYKPKEKLQLDIRTNEEGLVALSAVDSALFTLRPNYRDPVATVLRHIEQSDQGCGGGGGKDSADVFRLAGLTFITNANARPSTSSEVCSAAIRPKRALTEEQKRRKVDSYGRLKTCCERGMRYIPKSVTCLQFALQTFSKHRVCSDIFRSCCEFVQQHLDHNLVLGRHDMGPDFDLVPSLVRSYFPESWLWEVQRVSPGEVSVSRTLPDSLTTWEIKAIGMFKTGVCVAEPVQVSVSVPLSVDVPLPYQLVRGEQLEVTGSVYNHQPDSVTYCVTLTAGSAICLLRAQEAAGGAGRRSTPCSWSRLAGGVVGRVTFTLLGLQPGEHTLTFTLRTRQGGTDVLEKKLRVVPEGIRTERFSGGTLDPQGLYGSERRTVMLKNQLPTNVVPNSAVERMLTINGEVLGDVLSVMHDPEGLRQLVHLPAGSAEAELSGLLPLVHVYRYLETTSSWDVLGADVHKNSAELSRKIREGLVAISSFRRGDFSYSMWMKREPSTWLTALVLKTLSTLDPLVPVDHQALSLSVSWLIRSAQLPDGSFSDASSFRPNRLTVAGSNAIERSVYLTSFVLIGLFRATSIRDKILQLRFHDDSIRSAANYISHNAPGVKSVYVRAVATYALTLHDPSSMAASQLLSVLETLARQKGHPAVLRYWQESSVTADWLNPDQSSGLTVETTAYVLLTVLLKGRIQYANPIVAWLTQDQHYGEGFYSVQDTVLTLEALTEYSRTVPRAVLNQDISLSYSRKGFLGRVQLSQSRPVATPIQVTQDDDITASTGYGRGVSTVKLKTIYYETRASEQRCHFDVTVEMVGADASREPSLRDPHLVACAKYKPPPNEVYTESGLTVMKIQLPTGVESYLDDLRQFRDAVEPLISHYELQGNTVVVQLDTVPSDVFLCVGFRVRTGFRVSGAGESLFSIYEPQDKGSVCTRTFSSQEQKLQRLCVGEECQCMTAACSAYRGTVDPTLTVAKRLEETCRPHVRYAFRVTVTSSAAEGDFMTHKATVTEVLKNTEKEMYPTALVSLALLLCSSQSVSGGKVLVFPVDGSHWINMKVIIEELHARGHEVTVLRPSDTWYIKPESPHYKSITINASTGFDEEHFGLFVTNMMNMGRGGGSLWNLIYLRYELLNAFQLMHQQLLQMVGDMFDNTKLMQSLRDAKYDVVLTDPAIGGGVLLGHRLGLPLVLNVRWTIQGEGHHAIAPSPVSYVPLPEAQLTDKMNFTQRVKNFLFYLYTRLQIWYVVDSSYRDFVHQHFGSDVHYMELFQSADIWLMRNDFTFEFPRPTMPNIIYMSGFQCKPSKPLSKELEDFVQSSGEHGVIVMTLGTLVAQLPEDITEDIAAAFAQLPQKVIWRHQGKRPSTLGNNTLLLDWLPQNDLLGHPKTRVFVAHGGTNGIQEAVYHGVPLVGLPLMFDQPDNFFRMKVRGVAKVLDLATVNKDNFLEALKEVLNEPSYSENMKKLSNLQRDQPIKPLDHAMFWIEFVMRHKGAPHLRTESYKMSTIQYYSIDVMAFLLAAHVTDGMSRSQSELEGRLDDMLSRIAMETQEIQELEQQLTDELKRLLQELLVEQQALQQVKNKRTQSLQQLHKKRDELDGKQEELDRKQEELDRKQEELDRIQDAVDKRKEELDRKQQEVDGTRDQLAKVQDKVDRKREELAVLKQEVDSHRKEAESCLKNTEQQRAELQAELAKQREEHGHAQLLKEEVVRDAAANQEQLNGMTLS</sequence>
<dbReference type="InterPro" id="IPR001599">
    <property type="entry name" value="Macroglobln_a2"/>
</dbReference>
<dbReference type="InterPro" id="IPR011626">
    <property type="entry name" value="Alpha-macroglobulin_TED"/>
</dbReference>
<dbReference type="STRING" id="52904.ENSSMAP00000029458"/>
<dbReference type="GO" id="GO:0008194">
    <property type="term" value="F:UDP-glycosyltransferase activity"/>
    <property type="evidence" value="ECO:0007669"/>
    <property type="project" value="InterPro"/>
</dbReference>
<dbReference type="InterPro" id="IPR009048">
    <property type="entry name" value="A-macroglobulin_rcpt-bd"/>
</dbReference>
<dbReference type="Pfam" id="PF07677">
    <property type="entry name" value="A2M_recep"/>
    <property type="match status" value="1"/>
</dbReference>
<dbReference type="Pfam" id="PF00207">
    <property type="entry name" value="A2M"/>
    <property type="match status" value="1"/>
</dbReference>
<dbReference type="CDD" id="cd02896">
    <property type="entry name" value="complement_C3_C4_C5"/>
    <property type="match status" value="1"/>
</dbReference>
<dbReference type="GO" id="GO:0016020">
    <property type="term" value="C:membrane"/>
    <property type="evidence" value="ECO:0007669"/>
    <property type="project" value="UniProtKB-SubCell"/>
</dbReference>
<dbReference type="InterPro" id="IPR013783">
    <property type="entry name" value="Ig-like_fold"/>
</dbReference>
<dbReference type="Gene3D" id="2.170.270.10">
    <property type="entry name" value="SET domain"/>
    <property type="match status" value="1"/>
</dbReference>
<gene>
    <name evidence="14" type="ORF">SMAX5B_015239</name>
</gene>
<dbReference type="SUPFAM" id="SSF48239">
    <property type="entry name" value="Terpenoid cyclases/Protein prenyltransferases"/>
    <property type="match status" value="1"/>
</dbReference>
<dbReference type="SMART" id="SM01419">
    <property type="entry name" value="Thiol-ester_cl"/>
    <property type="match status" value="1"/>
</dbReference>
<dbReference type="InterPro" id="IPR041425">
    <property type="entry name" value="C3/4/5_MG1"/>
</dbReference>
<dbReference type="InterPro" id="IPR000020">
    <property type="entry name" value="Anaphylatoxin/fibulin"/>
</dbReference>
<dbReference type="Gene3D" id="1.20.91.20">
    <property type="entry name" value="Anaphylotoxins (complement system)"/>
    <property type="match status" value="1"/>
</dbReference>
<dbReference type="Pfam" id="PF17790">
    <property type="entry name" value="MG1"/>
    <property type="match status" value="1"/>
</dbReference>
<organism evidence="14 15">
    <name type="scientific">Scophthalmus maximus</name>
    <name type="common">Turbot</name>
    <name type="synonym">Psetta maxima</name>
    <dbReference type="NCBI Taxonomy" id="52904"/>
    <lineage>
        <taxon>Eukaryota</taxon>
        <taxon>Metazoa</taxon>
        <taxon>Chordata</taxon>
        <taxon>Craniata</taxon>
        <taxon>Vertebrata</taxon>
        <taxon>Euteleostomi</taxon>
        <taxon>Actinopterygii</taxon>
        <taxon>Neopterygii</taxon>
        <taxon>Teleostei</taxon>
        <taxon>Neoteleostei</taxon>
        <taxon>Acanthomorphata</taxon>
        <taxon>Carangaria</taxon>
        <taxon>Pleuronectiformes</taxon>
        <taxon>Pleuronectoidei</taxon>
        <taxon>Scophthalmidae</taxon>
        <taxon>Scophthalmus</taxon>
    </lineage>
</organism>
<feature type="region of interest" description="Disordered" evidence="11">
    <location>
        <begin position="2435"/>
        <end position="2454"/>
    </location>
</feature>
<dbReference type="Gene3D" id="2.60.40.10">
    <property type="entry name" value="Immunoglobulins"/>
    <property type="match status" value="2"/>
</dbReference>
<evidence type="ECO:0000256" key="9">
    <source>
        <dbReference type="ARBA" id="ARBA00023136"/>
    </source>
</evidence>
<dbReference type="CDD" id="cd03784">
    <property type="entry name" value="GT1_Gtf-like"/>
    <property type="match status" value="1"/>
</dbReference>
<dbReference type="PROSITE" id="PS50280">
    <property type="entry name" value="SET"/>
    <property type="match status" value="1"/>
</dbReference>
<dbReference type="Gene3D" id="2.60.40.1940">
    <property type="match status" value="1"/>
</dbReference>
<dbReference type="InterPro" id="IPR036595">
    <property type="entry name" value="A-macroglobulin_rcpt-bd_sf"/>
</dbReference>
<dbReference type="InterPro" id="IPR041555">
    <property type="entry name" value="MG3"/>
</dbReference>
<protein>
    <submittedName>
        <fullName evidence="14">Putative complement C5</fullName>
    </submittedName>
</protein>
<proteinExistence type="inferred from homology"/>
<keyword evidence="4" id="KW-0964">Secreted</keyword>
<dbReference type="Proteomes" id="UP000246464">
    <property type="component" value="Chromosome 9"/>
</dbReference>
<dbReference type="SMART" id="SM00317">
    <property type="entry name" value="SET"/>
    <property type="match status" value="1"/>
</dbReference>
<dbReference type="InterPro" id="IPR046341">
    <property type="entry name" value="SET_dom_sf"/>
</dbReference>
<evidence type="ECO:0000256" key="2">
    <source>
        <dbReference type="ARBA" id="ARBA00004613"/>
    </source>
</evidence>
<dbReference type="Gene3D" id="2.20.130.20">
    <property type="match status" value="1"/>
</dbReference>
<dbReference type="SUPFAM" id="SSF50242">
    <property type="entry name" value="TIMP-like"/>
    <property type="match status" value="1"/>
</dbReference>
<dbReference type="Gene3D" id="2.40.50.120">
    <property type="match status" value="1"/>
</dbReference>
<evidence type="ECO:0000256" key="11">
    <source>
        <dbReference type="SAM" id="MobiDB-lite"/>
    </source>
</evidence>
<keyword evidence="10" id="KW-1015">Disulfide bond</keyword>
<dbReference type="GO" id="GO:0004866">
    <property type="term" value="F:endopeptidase inhibitor activity"/>
    <property type="evidence" value="ECO:0007669"/>
    <property type="project" value="InterPro"/>
</dbReference>
<dbReference type="FunFam" id="3.40.50.2000:FF:000203">
    <property type="entry name" value="UDP-glucuronosyltransferase"/>
    <property type="match status" value="1"/>
</dbReference>
<dbReference type="EMBL" id="CP026251">
    <property type="protein sequence ID" value="AWP07760.1"/>
    <property type="molecule type" value="Genomic_DNA"/>
</dbReference>
<dbReference type="Pfam" id="PF07703">
    <property type="entry name" value="A2M_BRD"/>
    <property type="match status" value="1"/>
</dbReference>
<evidence type="ECO:0000256" key="10">
    <source>
        <dbReference type="ARBA" id="ARBA00023157"/>
    </source>
</evidence>
<dbReference type="InterPro" id="IPR044406">
    <property type="entry name" value="PRDM12_PR/SET"/>
</dbReference>
<dbReference type="InterPro" id="IPR048843">
    <property type="entry name" value="C5_CUB"/>
</dbReference>
<dbReference type="FunFam" id="3.40.50.2000:FF:000001">
    <property type="entry name" value="UDP-glucuronosyltransferase"/>
    <property type="match status" value="1"/>
</dbReference>
<dbReference type="Pfam" id="PF07678">
    <property type="entry name" value="TED_complement"/>
    <property type="match status" value="1"/>
</dbReference>
<feature type="region of interest" description="Disordered" evidence="11">
    <location>
        <begin position="219"/>
        <end position="240"/>
    </location>
</feature>
<dbReference type="Gene3D" id="2.60.120.1540">
    <property type="match status" value="1"/>
</dbReference>
<dbReference type="PANTHER" id="PTHR11412">
    <property type="entry name" value="MACROGLOBULIN / COMPLEMENT"/>
    <property type="match status" value="1"/>
</dbReference>
<dbReference type="Pfam" id="PF01835">
    <property type="entry name" value="MG2"/>
    <property type="match status" value="1"/>
</dbReference>
<evidence type="ECO:0000256" key="1">
    <source>
        <dbReference type="ARBA" id="ARBA00004370"/>
    </source>
</evidence>
<feature type="domain" description="Anaphylatoxin-like" evidence="12">
    <location>
        <begin position="931"/>
        <end position="967"/>
    </location>
</feature>
<evidence type="ECO:0000256" key="4">
    <source>
        <dbReference type="ARBA" id="ARBA00022525"/>
    </source>
</evidence>
<evidence type="ECO:0000313" key="14">
    <source>
        <dbReference type="EMBL" id="AWP07760.1"/>
    </source>
</evidence>
<dbReference type="FunFam" id="2.170.270.10:FF:000018">
    <property type="entry name" value="PR domain zinc finger protein 12"/>
    <property type="match status" value="1"/>
</dbReference>
<dbReference type="Pfam" id="PF17791">
    <property type="entry name" value="MG3"/>
    <property type="match status" value="1"/>
</dbReference>
<keyword evidence="15" id="KW-1185">Reference proteome</keyword>
<evidence type="ECO:0000256" key="6">
    <source>
        <dbReference type="ARBA" id="ARBA00022679"/>
    </source>
</evidence>
<dbReference type="InterPro" id="IPR018081">
    <property type="entry name" value="Anaphylatoxin_comp_syst"/>
</dbReference>
<keyword evidence="8" id="KW-1133">Transmembrane helix</keyword>
<dbReference type="InterPro" id="IPR050473">
    <property type="entry name" value="A2M/Complement_sys"/>
</dbReference>
<keyword evidence="7" id="KW-0812">Transmembrane</keyword>
<keyword evidence="6" id="KW-0808">Transferase</keyword>
<dbReference type="Pfam" id="PF21309">
    <property type="entry name" value="C5_CUB"/>
    <property type="match status" value="1"/>
</dbReference>
<dbReference type="Gene3D" id="2.60.40.1930">
    <property type="match status" value="3"/>
</dbReference>